<feature type="non-terminal residue" evidence="1">
    <location>
        <position position="1"/>
    </location>
</feature>
<name>A0ABQ7X3N0_BRANA</name>
<dbReference type="EMBL" id="JAGKQM010002044">
    <property type="protein sequence ID" value="KAH0850550.1"/>
    <property type="molecule type" value="Genomic_DNA"/>
</dbReference>
<evidence type="ECO:0000313" key="1">
    <source>
        <dbReference type="EMBL" id="KAH0850550.1"/>
    </source>
</evidence>
<dbReference type="Proteomes" id="UP000824890">
    <property type="component" value="Unassembled WGS sequence"/>
</dbReference>
<proteinExistence type="predicted"/>
<comment type="caution">
    <text evidence="1">The sequence shown here is derived from an EMBL/GenBank/DDBJ whole genome shotgun (WGS) entry which is preliminary data.</text>
</comment>
<gene>
    <name evidence="1" type="ORF">HID58_095423</name>
</gene>
<reference evidence="1 2" key="1">
    <citation type="submission" date="2021-05" db="EMBL/GenBank/DDBJ databases">
        <title>Genome Assembly of Synthetic Allotetraploid Brassica napus Reveals Homoeologous Exchanges between Subgenomes.</title>
        <authorList>
            <person name="Davis J.T."/>
        </authorList>
    </citation>
    <scope>NUCLEOTIDE SEQUENCE [LARGE SCALE GENOMIC DNA]</scope>
    <source>
        <strain evidence="2">cv. Da-Ae</strain>
        <tissue evidence="1">Seedling</tissue>
    </source>
</reference>
<organism evidence="1 2">
    <name type="scientific">Brassica napus</name>
    <name type="common">Rape</name>
    <dbReference type="NCBI Taxonomy" id="3708"/>
    <lineage>
        <taxon>Eukaryota</taxon>
        <taxon>Viridiplantae</taxon>
        <taxon>Streptophyta</taxon>
        <taxon>Embryophyta</taxon>
        <taxon>Tracheophyta</taxon>
        <taxon>Spermatophyta</taxon>
        <taxon>Magnoliopsida</taxon>
        <taxon>eudicotyledons</taxon>
        <taxon>Gunneridae</taxon>
        <taxon>Pentapetalae</taxon>
        <taxon>rosids</taxon>
        <taxon>malvids</taxon>
        <taxon>Brassicales</taxon>
        <taxon>Brassicaceae</taxon>
        <taxon>Brassiceae</taxon>
        <taxon>Brassica</taxon>
    </lineage>
</organism>
<keyword evidence="2" id="KW-1185">Reference proteome</keyword>
<accession>A0ABQ7X3N0</accession>
<evidence type="ECO:0000313" key="2">
    <source>
        <dbReference type="Proteomes" id="UP000824890"/>
    </source>
</evidence>
<dbReference type="PANTHER" id="PTHR21091">
    <property type="entry name" value="METHYLTETRAHYDROFOLATE:HOMOCYSTEINE METHYLTRANSFERASE RELATED"/>
    <property type="match status" value="1"/>
</dbReference>
<dbReference type="PANTHER" id="PTHR21091:SF173">
    <property type="entry name" value="UROPORPHYRINOGEN DECARBOXYLASE (URO-D) DOMAIN-CONTAINING PROTEIN"/>
    <property type="match status" value="1"/>
</dbReference>
<sequence>GKFNWAGAAYDCEQIALPPLLMTKVPALGHFANDRKEINESVPSVNRTFLTLLTDLLASRKVYGYLPEALAQKHSSFRDNTDLIMVISLQPWLPFIPDDVIFLSLASSLLYLPLKLQFVGDSLKILRQEVEEHSARLGQSRLISLKNNLDIHSDKEFVPHCTKFEHVAHCIQIFGLWGGQLTPEMQESWSKPYIKESCYKEKMFRQACCFLHKWKRWRSSADVIGLDWTKIWLMEGADCDCRVRNVDPANLLSLLPALTEETHRLVVYFVELKKLKENVFYVLISVLPCHYHICPKRKWAFRLVGQPASEFLLNQRRVHLVQTIPSWREHSLRDEGWGGAVAKTKTRRMEATAGPDCALPEEVCLWMDAKAMGSDIILAGGSKHGTFIHYVSSSSGLLTVQIKALRASLMSSNTRNCIEAGGIPEC</sequence>
<protein>
    <submittedName>
        <fullName evidence="1">Uncharacterized protein</fullName>
    </submittedName>
</protein>